<dbReference type="AlphaFoldDB" id="A0AAU9RL47"/>
<dbReference type="EMBL" id="CAJVSB020000222">
    <property type="protein sequence ID" value="CAH2042912.1"/>
    <property type="molecule type" value="Genomic_DNA"/>
</dbReference>
<comment type="caution">
    <text evidence="1">The sequence shown here is derived from an EMBL/GenBank/DDBJ whole genome shotgun (WGS) entry which is preliminary data.</text>
</comment>
<sequence>MVCDNASMINDIVSSIKHNYGISANSILETNDLILDSAINPFYPILILNKSVSCKVKPDNFFCYCLNNYLPALVEMAWELMVDYCLFHFAVSSCNAT</sequence>
<protein>
    <recommendedName>
        <fullName evidence="3">LysM domain-containing protein</fullName>
    </recommendedName>
</protein>
<keyword evidence="2" id="KW-1185">Reference proteome</keyword>
<reference evidence="1 2" key="1">
    <citation type="submission" date="2022-03" db="EMBL/GenBank/DDBJ databases">
        <authorList>
            <person name="Nunn A."/>
            <person name="Chopra R."/>
            <person name="Nunn A."/>
            <person name="Contreras Garrido A."/>
        </authorList>
    </citation>
    <scope>NUCLEOTIDE SEQUENCE [LARGE SCALE GENOMIC DNA]</scope>
</reference>
<evidence type="ECO:0000313" key="2">
    <source>
        <dbReference type="Proteomes" id="UP000836841"/>
    </source>
</evidence>
<accession>A0AAU9RL47</accession>
<evidence type="ECO:0000313" key="1">
    <source>
        <dbReference type="EMBL" id="CAH2042912.1"/>
    </source>
</evidence>
<gene>
    <name evidence="1" type="ORF">TAV2_LOCUS4885</name>
</gene>
<evidence type="ECO:0008006" key="3">
    <source>
        <dbReference type="Google" id="ProtNLM"/>
    </source>
</evidence>
<dbReference type="Proteomes" id="UP000836841">
    <property type="component" value="Unassembled WGS sequence"/>
</dbReference>
<name>A0AAU9RL47_THLAR</name>
<proteinExistence type="predicted"/>
<organism evidence="1 2">
    <name type="scientific">Thlaspi arvense</name>
    <name type="common">Field penny-cress</name>
    <dbReference type="NCBI Taxonomy" id="13288"/>
    <lineage>
        <taxon>Eukaryota</taxon>
        <taxon>Viridiplantae</taxon>
        <taxon>Streptophyta</taxon>
        <taxon>Embryophyta</taxon>
        <taxon>Tracheophyta</taxon>
        <taxon>Spermatophyta</taxon>
        <taxon>Magnoliopsida</taxon>
        <taxon>eudicotyledons</taxon>
        <taxon>Gunneridae</taxon>
        <taxon>Pentapetalae</taxon>
        <taxon>rosids</taxon>
        <taxon>malvids</taxon>
        <taxon>Brassicales</taxon>
        <taxon>Brassicaceae</taxon>
        <taxon>Thlaspideae</taxon>
        <taxon>Thlaspi</taxon>
    </lineage>
</organism>